<keyword evidence="2" id="KW-0614">Plasmid</keyword>
<dbReference type="RefSeq" id="WP_316704511.1">
    <property type="nucleotide sequence ID" value="NZ_CP136337.1"/>
</dbReference>
<feature type="region of interest" description="Disordered" evidence="1">
    <location>
        <begin position="89"/>
        <end position="143"/>
    </location>
</feature>
<evidence type="ECO:0000256" key="1">
    <source>
        <dbReference type="SAM" id="MobiDB-lite"/>
    </source>
</evidence>
<dbReference type="EMBL" id="CP136337">
    <property type="protein sequence ID" value="WOB11287.1"/>
    <property type="molecule type" value="Genomic_DNA"/>
</dbReference>
<evidence type="ECO:0000313" key="2">
    <source>
        <dbReference type="EMBL" id="WOB11287.1"/>
    </source>
</evidence>
<name>A0ABZ0D214_9BURK</name>
<reference evidence="2 3" key="1">
    <citation type="submission" date="2023-10" db="EMBL/GenBank/DDBJ databases">
        <title>Bacteria for the degradation of biodegradable plastic PBAT(Polybutylene adipate terephthalate).</title>
        <authorList>
            <person name="Weon H.-Y."/>
            <person name="Yeon J."/>
        </authorList>
    </citation>
    <scope>NUCLEOTIDE SEQUENCE [LARGE SCALE GENOMIC DNA]</scope>
    <source>
        <strain evidence="2 3">SBD 7-3</strain>
        <plasmid evidence="2 3">unnamed1</plasmid>
    </source>
</reference>
<feature type="compositionally biased region" description="Pro residues" evidence="1">
    <location>
        <begin position="134"/>
        <end position="143"/>
    </location>
</feature>
<gene>
    <name evidence="2" type="ORF">RXV79_27020</name>
</gene>
<protein>
    <submittedName>
        <fullName evidence="2">Uncharacterized protein</fullName>
    </submittedName>
</protein>
<dbReference type="Proteomes" id="UP001303946">
    <property type="component" value="Plasmid unnamed1"/>
</dbReference>
<accession>A0ABZ0D214</accession>
<proteinExistence type="predicted"/>
<evidence type="ECO:0000313" key="3">
    <source>
        <dbReference type="Proteomes" id="UP001303946"/>
    </source>
</evidence>
<organism evidence="2 3">
    <name type="scientific">Piscinibacter gummiphilus</name>
    <dbReference type="NCBI Taxonomy" id="946333"/>
    <lineage>
        <taxon>Bacteria</taxon>
        <taxon>Pseudomonadati</taxon>
        <taxon>Pseudomonadota</taxon>
        <taxon>Betaproteobacteria</taxon>
        <taxon>Burkholderiales</taxon>
        <taxon>Sphaerotilaceae</taxon>
        <taxon>Piscinibacter</taxon>
    </lineage>
</organism>
<geneLocation type="plasmid" evidence="2 3">
    <name>unnamed1</name>
</geneLocation>
<sequence>MEAEIYTPDPVMVAAIARRLAEGEHFISRIRTSRFFLVVDGDFEDAVVGDEVRSAVTALAGVELEEFVPRQYPGEHGLRFPPRLRARAKRSIAQSLATEGQKGPLSEESERADVPNSEEVGSNIEPSVAAPDCSPAPAPAKNE</sequence>
<keyword evidence="3" id="KW-1185">Reference proteome</keyword>